<keyword evidence="3" id="KW-1003">Cell membrane</keyword>
<keyword evidence="4 8" id="KW-0812">Transmembrane</keyword>
<dbReference type="InterPro" id="IPR036058">
    <property type="entry name" value="Kazal_dom_sf"/>
</dbReference>
<gene>
    <name evidence="10" type="ORF">PoB_007265200</name>
</gene>
<dbReference type="InterPro" id="IPR036259">
    <property type="entry name" value="MFS_trans_sf"/>
</dbReference>
<organism evidence="10 11">
    <name type="scientific">Plakobranchus ocellatus</name>
    <dbReference type="NCBI Taxonomy" id="259542"/>
    <lineage>
        <taxon>Eukaryota</taxon>
        <taxon>Metazoa</taxon>
        <taxon>Spiralia</taxon>
        <taxon>Lophotrochozoa</taxon>
        <taxon>Mollusca</taxon>
        <taxon>Gastropoda</taxon>
        <taxon>Heterobranchia</taxon>
        <taxon>Euthyneura</taxon>
        <taxon>Panpulmonata</taxon>
        <taxon>Sacoglossa</taxon>
        <taxon>Placobranchoidea</taxon>
        <taxon>Plakobranchidae</taxon>
        <taxon>Plakobranchus</taxon>
    </lineage>
</organism>
<proteinExistence type="inferred from homology"/>
<name>A0AAV4DPW1_9GAST</name>
<evidence type="ECO:0000259" key="9">
    <source>
        <dbReference type="PROSITE" id="PS51465"/>
    </source>
</evidence>
<dbReference type="GO" id="GO:0043252">
    <property type="term" value="P:sodium-independent organic anion transport"/>
    <property type="evidence" value="ECO:0007669"/>
    <property type="project" value="TreeGrafter"/>
</dbReference>
<evidence type="ECO:0000256" key="2">
    <source>
        <dbReference type="ARBA" id="ARBA00009657"/>
    </source>
</evidence>
<dbReference type="Gene3D" id="1.20.1250.20">
    <property type="entry name" value="MFS general substrate transporter like domains"/>
    <property type="match status" value="1"/>
</dbReference>
<feature type="non-terminal residue" evidence="10">
    <location>
        <position position="468"/>
    </location>
</feature>
<evidence type="ECO:0000256" key="6">
    <source>
        <dbReference type="ARBA" id="ARBA00023136"/>
    </source>
</evidence>
<feature type="transmembrane region" description="Helical" evidence="8">
    <location>
        <begin position="297"/>
        <end position="323"/>
    </location>
</feature>
<evidence type="ECO:0000256" key="8">
    <source>
        <dbReference type="SAM" id="Phobius"/>
    </source>
</evidence>
<dbReference type="SUPFAM" id="SSF103473">
    <property type="entry name" value="MFS general substrate transporter"/>
    <property type="match status" value="1"/>
</dbReference>
<feature type="transmembrane region" description="Helical" evidence="8">
    <location>
        <begin position="231"/>
        <end position="253"/>
    </location>
</feature>
<evidence type="ECO:0000256" key="7">
    <source>
        <dbReference type="ARBA" id="ARBA00023157"/>
    </source>
</evidence>
<sequence>MKAIRYAMVKSGSPKKGHENCMSIGYFTVFYSIAGILTSALNVYMTTQITTLEKNFNFSSSFSGFLMSCNDLGYLLTTLCMSYYTRRVHIPRALSLSTVIFGLSGMLCVMAYVVTKDETIKMINLGDNDGGKNNSRSRFFTQMCERSSAFNGTPGSNKTCEDRSAGFGEMPPHFKWLALAILAFGMFVQGVSKSPRHPFLGTFIDDNVPKTATAGYLETDLSVRDPRWIGAWWLGFLVFGGAALVSALPIAFFPRRLKGRRYVEEAESQKKEESNNEKKTQVVANDIKGFLRSLRRLLLNPVFSLVALATGIGLMGIGGFMSFAPKYMEAQFTISVFRANIMLGKKGINSLSINQCIANCDCDSKNFFPVCGGDNRNYFSPCHAGCTNVKKRNVFLNCSCIMGNETQGDNGGAVAATATAMPPAKYQQAVAGLCTPDCKAFYPYGFAMFAMVFFATIIIMPTFVIYVR</sequence>
<protein>
    <submittedName>
        <fullName evidence="10">Solute carrier organic anion transporter family member</fullName>
    </submittedName>
</protein>
<evidence type="ECO:0000256" key="5">
    <source>
        <dbReference type="ARBA" id="ARBA00022989"/>
    </source>
</evidence>
<dbReference type="Pfam" id="PF07648">
    <property type="entry name" value="Kazal_2"/>
    <property type="match status" value="1"/>
</dbReference>
<reference evidence="10 11" key="1">
    <citation type="journal article" date="2021" name="Elife">
        <title>Chloroplast acquisition without the gene transfer in kleptoplastic sea slugs, Plakobranchus ocellatus.</title>
        <authorList>
            <person name="Maeda T."/>
            <person name="Takahashi S."/>
            <person name="Yoshida T."/>
            <person name="Shimamura S."/>
            <person name="Takaki Y."/>
            <person name="Nagai Y."/>
            <person name="Toyoda A."/>
            <person name="Suzuki Y."/>
            <person name="Arimoto A."/>
            <person name="Ishii H."/>
            <person name="Satoh N."/>
            <person name="Nishiyama T."/>
            <person name="Hasebe M."/>
            <person name="Maruyama T."/>
            <person name="Minagawa J."/>
            <person name="Obokata J."/>
            <person name="Shigenobu S."/>
        </authorList>
    </citation>
    <scope>NUCLEOTIDE SEQUENCE [LARGE SCALE GENOMIC DNA]</scope>
</reference>
<feature type="transmembrane region" description="Helical" evidence="8">
    <location>
        <begin position="446"/>
        <end position="467"/>
    </location>
</feature>
<keyword evidence="11" id="KW-1185">Reference proteome</keyword>
<dbReference type="PROSITE" id="PS51465">
    <property type="entry name" value="KAZAL_2"/>
    <property type="match status" value="1"/>
</dbReference>
<evidence type="ECO:0000256" key="3">
    <source>
        <dbReference type="ARBA" id="ARBA00022475"/>
    </source>
</evidence>
<dbReference type="Pfam" id="PF03137">
    <property type="entry name" value="OATP"/>
    <property type="match status" value="3"/>
</dbReference>
<evidence type="ECO:0000256" key="4">
    <source>
        <dbReference type="ARBA" id="ARBA00022692"/>
    </source>
</evidence>
<feature type="transmembrane region" description="Helical" evidence="8">
    <location>
        <begin position="24"/>
        <end position="44"/>
    </location>
</feature>
<dbReference type="InterPro" id="IPR004156">
    <property type="entry name" value="OATP"/>
</dbReference>
<comment type="similarity">
    <text evidence="2">Belongs to the organo anion transporter (TC 2.A.60) family.</text>
</comment>
<feature type="domain" description="Kazal-like" evidence="9">
    <location>
        <begin position="350"/>
        <end position="402"/>
    </location>
</feature>
<dbReference type="PANTHER" id="PTHR11388:SF100">
    <property type="entry name" value="SOLUTE CARRIER ORGANIC ANION TRANSPORTER FAMILY MEMBER 4A1"/>
    <property type="match status" value="1"/>
</dbReference>
<dbReference type="GO" id="GO:0016323">
    <property type="term" value="C:basolateral plasma membrane"/>
    <property type="evidence" value="ECO:0007669"/>
    <property type="project" value="TreeGrafter"/>
</dbReference>
<keyword evidence="5 8" id="KW-1133">Transmembrane helix</keyword>
<evidence type="ECO:0000256" key="1">
    <source>
        <dbReference type="ARBA" id="ARBA00004651"/>
    </source>
</evidence>
<comment type="caution">
    <text evidence="10">The sequence shown here is derived from an EMBL/GenBank/DDBJ whole genome shotgun (WGS) entry which is preliminary data.</text>
</comment>
<comment type="subcellular location">
    <subcellularLocation>
        <location evidence="1">Cell membrane</location>
        <topology evidence="1">Multi-pass membrane protein</topology>
    </subcellularLocation>
</comment>
<dbReference type="PANTHER" id="PTHR11388">
    <property type="entry name" value="ORGANIC ANION TRANSPORTER"/>
    <property type="match status" value="1"/>
</dbReference>
<evidence type="ECO:0000313" key="11">
    <source>
        <dbReference type="Proteomes" id="UP000735302"/>
    </source>
</evidence>
<dbReference type="GO" id="GO:0015347">
    <property type="term" value="F:sodium-independent organic anion transmembrane transporter activity"/>
    <property type="evidence" value="ECO:0007669"/>
    <property type="project" value="TreeGrafter"/>
</dbReference>
<feature type="transmembrane region" description="Helical" evidence="8">
    <location>
        <begin position="65"/>
        <end position="84"/>
    </location>
</feature>
<evidence type="ECO:0000313" key="10">
    <source>
        <dbReference type="EMBL" id="GFO46147.1"/>
    </source>
</evidence>
<dbReference type="EMBL" id="BLXT01008169">
    <property type="protein sequence ID" value="GFO46147.1"/>
    <property type="molecule type" value="Genomic_DNA"/>
</dbReference>
<dbReference type="AlphaFoldDB" id="A0AAV4DPW1"/>
<keyword evidence="6 8" id="KW-0472">Membrane</keyword>
<keyword evidence="7" id="KW-1015">Disulfide bond</keyword>
<accession>A0AAV4DPW1</accession>
<feature type="transmembrane region" description="Helical" evidence="8">
    <location>
        <begin position="90"/>
        <end position="114"/>
    </location>
</feature>
<dbReference type="InterPro" id="IPR002350">
    <property type="entry name" value="Kazal_dom"/>
</dbReference>
<dbReference type="Proteomes" id="UP000735302">
    <property type="component" value="Unassembled WGS sequence"/>
</dbReference>
<dbReference type="SUPFAM" id="SSF100895">
    <property type="entry name" value="Kazal-type serine protease inhibitors"/>
    <property type="match status" value="1"/>
</dbReference>